<evidence type="ECO:0000313" key="2">
    <source>
        <dbReference type="Proteomes" id="UP000309997"/>
    </source>
</evidence>
<gene>
    <name evidence="1" type="ORF">D5086_009222</name>
</gene>
<comment type="caution">
    <text evidence="1">The sequence shown here is derived from an EMBL/GenBank/DDBJ whole genome shotgun (WGS) entry which is preliminary data.</text>
</comment>
<keyword evidence="2" id="KW-1185">Reference proteome</keyword>
<reference evidence="1 2" key="1">
    <citation type="journal article" date="2024" name="Plant Biotechnol. J.">
        <title>Genome and CRISPR/Cas9 system of a widespread forest tree (Populus alba) in the world.</title>
        <authorList>
            <person name="Liu Y.J."/>
            <person name="Jiang P.F."/>
            <person name="Han X.M."/>
            <person name="Li X.Y."/>
            <person name="Wang H.M."/>
            <person name="Wang Y.J."/>
            <person name="Wang X.X."/>
            <person name="Zeng Q.Y."/>
        </authorList>
    </citation>
    <scope>NUCLEOTIDE SEQUENCE [LARGE SCALE GENOMIC DNA]</scope>
    <source>
        <strain evidence="2">cv. PAL-ZL1</strain>
    </source>
</reference>
<name>A0ACC4CJ74_POPAL</name>
<proteinExistence type="predicted"/>
<organism evidence="1 2">
    <name type="scientific">Populus alba</name>
    <name type="common">White poplar</name>
    <dbReference type="NCBI Taxonomy" id="43335"/>
    <lineage>
        <taxon>Eukaryota</taxon>
        <taxon>Viridiplantae</taxon>
        <taxon>Streptophyta</taxon>
        <taxon>Embryophyta</taxon>
        <taxon>Tracheophyta</taxon>
        <taxon>Spermatophyta</taxon>
        <taxon>Magnoliopsida</taxon>
        <taxon>eudicotyledons</taxon>
        <taxon>Gunneridae</taxon>
        <taxon>Pentapetalae</taxon>
        <taxon>rosids</taxon>
        <taxon>fabids</taxon>
        <taxon>Malpighiales</taxon>
        <taxon>Salicaceae</taxon>
        <taxon>Saliceae</taxon>
        <taxon>Populus</taxon>
    </lineage>
</organism>
<evidence type="ECO:0000313" key="1">
    <source>
        <dbReference type="EMBL" id="KAL3597585.1"/>
    </source>
</evidence>
<sequence length="172" mass="18790">MTTATVMDSTRKLIGRSYPNDTQATPFDFRSGHINPLAALNPGLIYSFDSNDADYPAGVQVTVTPAHLKFTKTGENMSFRIDFKLLKTSDGNFVFGALTWSNGVHKGKTPCFCKDNTLDAAKIKGKIVVMRTTEILIRRQKAVGVQLGGSVGMVVIDPTVKEVSFQFVIQAQ</sequence>
<dbReference type="EMBL" id="RCHU02000004">
    <property type="protein sequence ID" value="KAL3597585.1"/>
    <property type="molecule type" value="Genomic_DNA"/>
</dbReference>
<protein>
    <submittedName>
        <fullName evidence="1">Uncharacterized protein</fullName>
    </submittedName>
</protein>
<dbReference type="Proteomes" id="UP000309997">
    <property type="component" value="Unassembled WGS sequence"/>
</dbReference>
<accession>A0ACC4CJ74</accession>